<evidence type="ECO:0000313" key="10">
    <source>
        <dbReference type="Proteomes" id="UP000723463"/>
    </source>
</evidence>
<dbReference type="InterPro" id="IPR013713">
    <property type="entry name" value="XPO2_central"/>
</dbReference>
<evidence type="ECO:0000256" key="5">
    <source>
        <dbReference type="ARBA" id="ARBA00022927"/>
    </source>
</evidence>
<dbReference type="GO" id="GO:0031267">
    <property type="term" value="F:small GTPase binding"/>
    <property type="evidence" value="ECO:0007669"/>
    <property type="project" value="InterPro"/>
</dbReference>
<dbReference type="Pfam" id="PF03810">
    <property type="entry name" value="IBN_N"/>
    <property type="match status" value="1"/>
</dbReference>
<keyword evidence="6" id="KW-0539">Nucleus</keyword>
<dbReference type="FunFam" id="1.25.10.10:FF:000244">
    <property type="entry name" value="Nonsense-mediated mRNA decay protein"/>
    <property type="match status" value="1"/>
</dbReference>
<proteinExistence type="predicted"/>
<dbReference type="Proteomes" id="UP000723463">
    <property type="component" value="Unassembled WGS sequence"/>
</dbReference>
<dbReference type="InterPro" id="IPR016024">
    <property type="entry name" value="ARM-type_fold"/>
</dbReference>
<feature type="compositionally biased region" description="Acidic residues" evidence="7">
    <location>
        <begin position="981"/>
        <end position="993"/>
    </location>
</feature>
<dbReference type="Pfam" id="PF08506">
    <property type="entry name" value="Cse1"/>
    <property type="match status" value="1"/>
</dbReference>
<dbReference type="PANTHER" id="PTHR10997:SF18">
    <property type="entry name" value="D-IMPORTIN 7_RANBP7"/>
    <property type="match status" value="1"/>
</dbReference>
<feature type="region of interest" description="Disordered" evidence="7">
    <location>
        <begin position="971"/>
        <end position="993"/>
    </location>
</feature>
<evidence type="ECO:0000256" key="7">
    <source>
        <dbReference type="SAM" id="MobiDB-lite"/>
    </source>
</evidence>
<keyword evidence="10" id="KW-1185">Reference proteome</keyword>
<evidence type="ECO:0000256" key="3">
    <source>
        <dbReference type="ARBA" id="ARBA00022448"/>
    </source>
</evidence>
<dbReference type="GO" id="GO:0005829">
    <property type="term" value="C:cytosol"/>
    <property type="evidence" value="ECO:0007669"/>
    <property type="project" value="TreeGrafter"/>
</dbReference>
<accession>A0A9P6K3K8</accession>
<feature type="compositionally biased region" description="Acidic residues" evidence="7">
    <location>
        <begin position="907"/>
        <end position="931"/>
    </location>
</feature>
<keyword evidence="4" id="KW-0963">Cytoplasm</keyword>
<comment type="caution">
    <text evidence="9">The sequence shown here is derived from an EMBL/GenBank/DDBJ whole genome shotgun (WGS) entry which is preliminary data.</text>
</comment>
<evidence type="ECO:0000256" key="2">
    <source>
        <dbReference type="ARBA" id="ARBA00004496"/>
    </source>
</evidence>
<dbReference type="GO" id="GO:0005635">
    <property type="term" value="C:nuclear envelope"/>
    <property type="evidence" value="ECO:0007669"/>
    <property type="project" value="TreeGrafter"/>
</dbReference>
<gene>
    <name evidence="9" type="ORF">EC957_012332</name>
</gene>
<dbReference type="PANTHER" id="PTHR10997">
    <property type="entry name" value="IMPORTIN-7, 8, 11"/>
    <property type="match status" value="1"/>
</dbReference>
<evidence type="ECO:0000313" key="9">
    <source>
        <dbReference type="EMBL" id="KAF9544191.1"/>
    </source>
</evidence>
<feature type="region of interest" description="Disordered" evidence="7">
    <location>
        <begin position="903"/>
        <end position="931"/>
    </location>
</feature>
<keyword evidence="5" id="KW-0653">Protein transport</keyword>
<name>A0A9P6K3K8_9FUNG</name>
<reference evidence="9" key="1">
    <citation type="journal article" date="2020" name="Fungal Divers.">
        <title>Resolving the Mortierellaceae phylogeny through synthesis of multi-gene phylogenetics and phylogenomics.</title>
        <authorList>
            <person name="Vandepol N."/>
            <person name="Liber J."/>
            <person name="Desiro A."/>
            <person name="Na H."/>
            <person name="Kennedy M."/>
            <person name="Barry K."/>
            <person name="Grigoriev I.V."/>
            <person name="Miller A.N."/>
            <person name="O'Donnell K."/>
            <person name="Stajich J.E."/>
            <person name="Bonito G."/>
        </authorList>
    </citation>
    <scope>NUCLEOTIDE SEQUENCE</scope>
    <source>
        <strain evidence="9">NRRL 2591</strain>
    </source>
</reference>
<dbReference type="Gene3D" id="1.25.10.10">
    <property type="entry name" value="Leucine-rich Repeat Variant"/>
    <property type="match status" value="1"/>
</dbReference>
<dbReference type="PROSITE" id="PS50166">
    <property type="entry name" value="IMPORTIN_B_NT"/>
    <property type="match status" value="1"/>
</dbReference>
<dbReference type="GO" id="GO:0006606">
    <property type="term" value="P:protein import into nucleus"/>
    <property type="evidence" value="ECO:0007669"/>
    <property type="project" value="TreeGrafter"/>
</dbReference>
<dbReference type="InterPro" id="IPR001494">
    <property type="entry name" value="Importin-beta_N"/>
</dbReference>
<comment type="subcellular location">
    <subcellularLocation>
        <location evidence="2">Cytoplasm</location>
    </subcellularLocation>
    <subcellularLocation>
        <location evidence="1">Nucleus</location>
    </subcellularLocation>
</comment>
<organism evidence="9 10">
    <name type="scientific">Mortierella hygrophila</name>
    <dbReference type="NCBI Taxonomy" id="979708"/>
    <lineage>
        <taxon>Eukaryota</taxon>
        <taxon>Fungi</taxon>
        <taxon>Fungi incertae sedis</taxon>
        <taxon>Mucoromycota</taxon>
        <taxon>Mortierellomycotina</taxon>
        <taxon>Mortierellomycetes</taxon>
        <taxon>Mortierellales</taxon>
        <taxon>Mortierellaceae</taxon>
        <taxon>Mortierella</taxon>
    </lineage>
</organism>
<keyword evidence="3" id="KW-0813">Transport</keyword>
<sequence length="1072" mass="121144">MDIQTLYNLFQATFQPDPNVRIQAELQLKQLEGTQGALLASMQIIGSEDSVIHVRQAASIYFKNAVKRYWFETESTPAHLKISESDKDAIKASILQLLASAPQIVRTQLLTVLGTILSNDFPAKYPGYLTQVQSLLQSQDPKIVFVGLLALKEVTRVYKFKVSDREPVDEIIATFFPAIQQIGTGLVSANNVEAAEMLKIIFKCYHHTIQIDLSERLRDNASLVPWGTLFIQMVEKSVPTEGLPTDLEELEKHPWWKAKRWAYQCLNRLYTRYGNPTALTSESKFKPFANSFIVNFAPNILTAYLKQVELWVAKQAWLSPRVLCLMGNFFEESVKDKHIWSMMKPHSETLITHFVFPQLCFTSEDETLWVDDPVEYVHAKIDVLEDFTSPSTAATNFMTVMARYRQNAFMQILALANSVLQKYNESPAEAKNPREKDGALVMIGALAPLILRKKSLSSMMEPFFVNHVFPEFKSQYPFLRARACEMVNQFSDLDFEDSNNVAFAFTSLMENLRDSQLPVKVTAALALRPMIRHEAVCEAMKPHLQFIMHELLAMTNQIDVDTLSEVMDEFVEVFAQDLAPFAVQLCEQLRDTFLRICADMGPSSDGVEAITDRAIDEASDKTMAAMGVLKTMGTLILSLESTPEVLNQLEIALLPVITFTLQNAIIDLFDGVFEIIDSCTFSAKAISANMWGVFELIYKTFKESALDFMEEMLPSLDNYISYGKDVFSTNENVQHIIYDIIESVMKSDRLGENDRVQACKLAESLMLNCRGHVDKYIAPILNLVFHYLAPEEGIQTVEFRVQALEVVMNALYYNAPVTLRLLEENGWTQRFLTVWFTNLDKFSRVHDKKLSIFALCSILNVPVTQLPPALQSGWPQILNGILTNFEGLPVAQAKRKEMEKLYNIGSDDSDEDSDADSNAGDDSDDDDEEETNALEAALAGDDDVEEEWVDDEEDVYDEGHEYLEYLAQQASKTRAVKTDGGDEEEEEEENYEDDFGDLEEEIYFESPLDDLDPYIVFREVFTGLQQHNPASYAELTKETTPEQQEYIVQLINVGEVNATAAAEDAAAAAAEV</sequence>
<feature type="domain" description="Importin N-terminal" evidence="8">
    <location>
        <begin position="24"/>
        <end position="100"/>
    </location>
</feature>
<evidence type="ECO:0000256" key="6">
    <source>
        <dbReference type="ARBA" id="ARBA00023242"/>
    </source>
</evidence>
<evidence type="ECO:0000256" key="4">
    <source>
        <dbReference type="ARBA" id="ARBA00022490"/>
    </source>
</evidence>
<dbReference type="AlphaFoldDB" id="A0A9P6K3K8"/>
<dbReference type="EMBL" id="JAAAXW010000096">
    <property type="protein sequence ID" value="KAF9544191.1"/>
    <property type="molecule type" value="Genomic_DNA"/>
</dbReference>
<dbReference type="SUPFAM" id="SSF48371">
    <property type="entry name" value="ARM repeat"/>
    <property type="match status" value="1"/>
</dbReference>
<evidence type="ECO:0000259" key="8">
    <source>
        <dbReference type="PROSITE" id="PS50166"/>
    </source>
</evidence>
<dbReference type="SMART" id="SM00913">
    <property type="entry name" value="IBN_N"/>
    <property type="match status" value="1"/>
</dbReference>
<dbReference type="InterPro" id="IPR011989">
    <property type="entry name" value="ARM-like"/>
</dbReference>
<protein>
    <recommendedName>
        <fullName evidence="8">Importin N-terminal domain-containing protein</fullName>
    </recommendedName>
</protein>
<evidence type="ECO:0000256" key="1">
    <source>
        <dbReference type="ARBA" id="ARBA00004123"/>
    </source>
</evidence>